<keyword evidence="5" id="KW-0560">Oxidoreductase</keyword>
<dbReference type="InterPro" id="IPR016169">
    <property type="entry name" value="FAD-bd_PCMH_sub2"/>
</dbReference>
<protein>
    <recommendedName>
        <fullName evidence="2">Delta(24)-sterol reductase</fullName>
        <ecNumber evidence="2">1.3.1.72</ecNumber>
    </recommendedName>
</protein>
<dbReference type="InterPro" id="IPR016166">
    <property type="entry name" value="FAD-bd_PCMH"/>
</dbReference>
<reference evidence="8" key="1">
    <citation type="submission" date="2023-08" db="EMBL/GenBank/DDBJ databases">
        <title>Black Yeasts Isolated from many extreme environments.</title>
        <authorList>
            <person name="Coleine C."/>
            <person name="Stajich J.E."/>
            <person name="Selbmann L."/>
        </authorList>
    </citation>
    <scope>NUCLEOTIDE SEQUENCE</scope>
    <source>
        <strain evidence="8">CCFEE 5401</strain>
    </source>
</reference>
<dbReference type="Pfam" id="PF01565">
    <property type="entry name" value="FAD_binding_4"/>
    <property type="match status" value="1"/>
</dbReference>
<dbReference type="Proteomes" id="UP001310890">
    <property type="component" value="Unassembled WGS sequence"/>
</dbReference>
<dbReference type="GO" id="GO:0050614">
    <property type="term" value="F:Delta24-sterol reductase activity"/>
    <property type="evidence" value="ECO:0007669"/>
    <property type="project" value="UniProtKB-EC"/>
</dbReference>
<dbReference type="GO" id="GO:0005737">
    <property type="term" value="C:cytoplasm"/>
    <property type="evidence" value="ECO:0007669"/>
    <property type="project" value="TreeGrafter"/>
</dbReference>
<dbReference type="InterPro" id="IPR006094">
    <property type="entry name" value="Oxid_FAD_bind_N"/>
</dbReference>
<dbReference type="GO" id="GO:0008202">
    <property type="term" value="P:steroid metabolic process"/>
    <property type="evidence" value="ECO:0007669"/>
    <property type="project" value="TreeGrafter"/>
</dbReference>
<evidence type="ECO:0000256" key="4">
    <source>
        <dbReference type="ARBA" id="ARBA00022989"/>
    </source>
</evidence>
<dbReference type="PANTHER" id="PTHR10801:SF0">
    <property type="entry name" value="DELTA(24)-STEROL REDUCTASE"/>
    <property type="match status" value="1"/>
</dbReference>
<dbReference type="EMBL" id="JAVRRL010000050">
    <property type="protein sequence ID" value="KAK5110378.1"/>
    <property type="molecule type" value="Genomic_DNA"/>
</dbReference>
<keyword evidence="6" id="KW-0472">Membrane</keyword>
<dbReference type="GO" id="GO:0000246">
    <property type="term" value="F:Delta24(24-1) sterol reductase activity"/>
    <property type="evidence" value="ECO:0007669"/>
    <property type="project" value="TreeGrafter"/>
</dbReference>
<evidence type="ECO:0000256" key="2">
    <source>
        <dbReference type="ARBA" id="ARBA00012405"/>
    </source>
</evidence>
<evidence type="ECO:0000256" key="1">
    <source>
        <dbReference type="ARBA" id="ARBA00004167"/>
    </source>
</evidence>
<dbReference type="GO" id="GO:0071949">
    <property type="term" value="F:FAD binding"/>
    <property type="evidence" value="ECO:0007669"/>
    <property type="project" value="InterPro"/>
</dbReference>
<dbReference type="PANTHER" id="PTHR10801">
    <property type="entry name" value="24-DEHYDROCHOLESTEROL REDUCTASE"/>
    <property type="match status" value="1"/>
</dbReference>
<dbReference type="AlphaFoldDB" id="A0AAN7TNY2"/>
<evidence type="ECO:0000259" key="7">
    <source>
        <dbReference type="PROSITE" id="PS51387"/>
    </source>
</evidence>
<evidence type="ECO:0000313" key="8">
    <source>
        <dbReference type="EMBL" id="KAK5110378.1"/>
    </source>
</evidence>
<evidence type="ECO:0000313" key="9">
    <source>
        <dbReference type="Proteomes" id="UP001310890"/>
    </source>
</evidence>
<keyword evidence="3" id="KW-0812">Transmembrane</keyword>
<dbReference type="SUPFAM" id="SSF56176">
    <property type="entry name" value="FAD-binding/transporter-associated domain-like"/>
    <property type="match status" value="1"/>
</dbReference>
<evidence type="ECO:0000256" key="3">
    <source>
        <dbReference type="ARBA" id="ARBA00022692"/>
    </source>
</evidence>
<comment type="subcellular location">
    <subcellularLocation>
        <location evidence="1">Membrane</location>
        <topology evidence="1">Single-pass membrane protein</topology>
    </subcellularLocation>
</comment>
<name>A0AAN7TNY2_9PEZI</name>
<proteinExistence type="predicted"/>
<feature type="domain" description="FAD-binding PCMH-type" evidence="7">
    <location>
        <begin position="1"/>
        <end position="170"/>
    </location>
</feature>
<accession>A0AAN7TNY2</accession>
<comment type="caution">
    <text evidence="8">The sequence shown here is derived from an EMBL/GenBank/DDBJ whole genome shotgun (WGS) entry which is preliminary data.</text>
</comment>
<keyword evidence="4" id="KW-1133">Transmembrane helix</keyword>
<dbReference type="InterPro" id="IPR040165">
    <property type="entry name" value="Diminuto-like"/>
</dbReference>
<sequence length="511" mass="58297">MEAHQHAVARISSQISTFYQRQEPFRLYHGSTNSTQSRKVDPKRMVDTSALTHVLKVNKESKTCLVESNVPMDKLVDATIPHGLVPPVITEFPGKLGITVGGAFAGTAGESSGFKHGFFDSSVNWIEIVLATGQIVTASSTEHSDLFYAAAGSFGTLGVMTMMEIQCIDASQYVKLRYQPTIGIRETLRALQEACSLDAGNDYVDGILLSRDRGVIISGNLTDDVPSNSRIQRFARASDPWHYIHADRITSHSDEAVEELTPLRDYLFRYDRGAFWTGRYAFQYFLVPFNRITRYLLDYFMHTRVMYHALHASGLARQYMIQDLLLPTATAQEFIEDVATELDFWPLWLCPFRSQRAELALHPRLRTTKHPSQSINEDQESEREATMYINIGVWGPASTTYSTFIQQNRSLEAKVRELEGVKWLYAQAYYTEEEFDEIYDRGWYENLREKYGATHLPTVFEKTRVDLPRTTAVGTSTWESWFRGKAWEMWPVSGLYGVWKAVSAREYLLAK</sequence>
<evidence type="ECO:0000256" key="5">
    <source>
        <dbReference type="ARBA" id="ARBA00023002"/>
    </source>
</evidence>
<gene>
    <name evidence="8" type="ORF">LTR62_006086</name>
</gene>
<dbReference type="PROSITE" id="PS51387">
    <property type="entry name" value="FAD_PCMH"/>
    <property type="match status" value="1"/>
</dbReference>
<evidence type="ECO:0000256" key="6">
    <source>
        <dbReference type="ARBA" id="ARBA00023136"/>
    </source>
</evidence>
<dbReference type="InterPro" id="IPR036318">
    <property type="entry name" value="FAD-bd_PCMH-like_sf"/>
</dbReference>
<dbReference type="EC" id="1.3.1.72" evidence="2"/>
<dbReference type="Gene3D" id="3.30.465.10">
    <property type="match status" value="1"/>
</dbReference>
<organism evidence="8 9">
    <name type="scientific">Meristemomyces frigidus</name>
    <dbReference type="NCBI Taxonomy" id="1508187"/>
    <lineage>
        <taxon>Eukaryota</taxon>
        <taxon>Fungi</taxon>
        <taxon>Dikarya</taxon>
        <taxon>Ascomycota</taxon>
        <taxon>Pezizomycotina</taxon>
        <taxon>Dothideomycetes</taxon>
        <taxon>Dothideomycetidae</taxon>
        <taxon>Mycosphaerellales</taxon>
        <taxon>Teratosphaeriaceae</taxon>
        <taxon>Meristemomyces</taxon>
    </lineage>
</organism>
<dbReference type="GO" id="GO:0016020">
    <property type="term" value="C:membrane"/>
    <property type="evidence" value="ECO:0007669"/>
    <property type="project" value="UniProtKB-SubCell"/>
</dbReference>